<protein>
    <submittedName>
        <fullName evidence="1">Uncharacterized protein</fullName>
    </submittedName>
</protein>
<evidence type="ECO:0000313" key="1">
    <source>
        <dbReference type="EMBL" id="GLY72718.1"/>
    </source>
</evidence>
<dbReference type="Proteomes" id="UP001165135">
    <property type="component" value="Unassembled WGS sequence"/>
</dbReference>
<sequence length="47" mass="5341">MRVKPFTKLRRTDRDALLAEAVRRCAFVAPQATYDIVLDEPQVDGHA</sequence>
<name>A0A9W6RBQ4_9ACTN</name>
<dbReference type="EMBL" id="BSTJ01000001">
    <property type="protein sequence ID" value="GLY72718.1"/>
    <property type="molecule type" value="Genomic_DNA"/>
</dbReference>
<gene>
    <name evidence="1" type="ORF">Airi01_009850</name>
</gene>
<accession>A0A9W6RBQ4</accession>
<dbReference type="RefSeq" id="WP_285618906.1">
    <property type="nucleotide sequence ID" value="NZ_BSTJ01000001.1"/>
</dbReference>
<reference evidence="1" key="1">
    <citation type="submission" date="2023-03" db="EMBL/GenBank/DDBJ databases">
        <title>Actinoallomurus iriomotensis NBRC 103681.</title>
        <authorList>
            <person name="Ichikawa N."/>
            <person name="Sato H."/>
            <person name="Tonouchi N."/>
        </authorList>
    </citation>
    <scope>NUCLEOTIDE SEQUENCE</scope>
    <source>
        <strain evidence="1">NBRC 103681</strain>
    </source>
</reference>
<dbReference type="AlphaFoldDB" id="A0A9W6RBQ4"/>
<proteinExistence type="predicted"/>
<evidence type="ECO:0000313" key="2">
    <source>
        <dbReference type="Proteomes" id="UP001165135"/>
    </source>
</evidence>
<organism evidence="1 2">
    <name type="scientific">Actinoallomurus iriomotensis</name>
    <dbReference type="NCBI Taxonomy" id="478107"/>
    <lineage>
        <taxon>Bacteria</taxon>
        <taxon>Bacillati</taxon>
        <taxon>Actinomycetota</taxon>
        <taxon>Actinomycetes</taxon>
        <taxon>Streptosporangiales</taxon>
        <taxon>Thermomonosporaceae</taxon>
        <taxon>Actinoallomurus</taxon>
    </lineage>
</organism>
<comment type="caution">
    <text evidence="1">The sequence shown here is derived from an EMBL/GenBank/DDBJ whole genome shotgun (WGS) entry which is preliminary data.</text>
</comment>